<dbReference type="InterPro" id="IPR014030">
    <property type="entry name" value="Ketoacyl_synth_N"/>
</dbReference>
<evidence type="ECO:0000256" key="1">
    <source>
        <dbReference type="ARBA" id="ARBA00022450"/>
    </source>
</evidence>
<dbReference type="SMART" id="SM00825">
    <property type="entry name" value="PKS_KS"/>
    <property type="match status" value="1"/>
</dbReference>
<dbReference type="Gene3D" id="3.30.70.3290">
    <property type="match status" value="2"/>
</dbReference>
<feature type="active site" description="Proton acceptor; for dehydratase activity" evidence="4">
    <location>
        <position position="722"/>
    </location>
</feature>
<keyword evidence="9" id="KW-1185">Reference proteome</keyword>
<dbReference type="PANTHER" id="PTHR43775">
    <property type="entry name" value="FATTY ACID SYNTHASE"/>
    <property type="match status" value="1"/>
</dbReference>
<feature type="domain" description="Ketosynthase family 3 (KS3)" evidence="6">
    <location>
        <begin position="1"/>
        <end position="400"/>
    </location>
</feature>
<reference evidence="8" key="1">
    <citation type="journal article" date="2023" name="G3 (Bethesda)">
        <title>Whole genome assemblies of Zophobas morio and Tenebrio molitor.</title>
        <authorList>
            <person name="Kaur S."/>
            <person name="Stinson S.A."/>
            <person name="diCenzo G.C."/>
        </authorList>
    </citation>
    <scope>NUCLEOTIDE SEQUENCE</scope>
    <source>
        <strain evidence="8">QUZm001</strain>
    </source>
</reference>
<dbReference type="PROSITE" id="PS50075">
    <property type="entry name" value="CARRIER"/>
    <property type="match status" value="1"/>
</dbReference>
<dbReference type="SMART" id="SM00822">
    <property type="entry name" value="PKS_KR"/>
    <property type="match status" value="1"/>
</dbReference>
<dbReference type="InterPro" id="IPR009081">
    <property type="entry name" value="PP-bd_ACP"/>
</dbReference>
<evidence type="ECO:0000259" key="7">
    <source>
        <dbReference type="PROSITE" id="PS52019"/>
    </source>
</evidence>
<proteinExistence type="predicted"/>
<dbReference type="PROSITE" id="PS52004">
    <property type="entry name" value="KS3_2"/>
    <property type="match status" value="1"/>
</dbReference>
<keyword evidence="1" id="KW-0596">Phosphopantetheine</keyword>
<protein>
    <submittedName>
        <fullName evidence="8">Uncharacterized protein</fullName>
    </submittedName>
</protein>
<evidence type="ECO:0000259" key="5">
    <source>
        <dbReference type="PROSITE" id="PS50075"/>
    </source>
</evidence>
<keyword evidence="3" id="KW-0808">Transferase</keyword>
<dbReference type="InterPro" id="IPR011032">
    <property type="entry name" value="GroES-like_sf"/>
</dbReference>
<dbReference type="Gene3D" id="3.90.180.10">
    <property type="entry name" value="Medium-chain alcohol dehydrogenases, catalytic domain"/>
    <property type="match status" value="1"/>
</dbReference>
<feature type="domain" description="PKS/mFAS DH" evidence="7">
    <location>
        <begin position="690"/>
        <end position="952"/>
    </location>
</feature>
<dbReference type="InterPro" id="IPR020841">
    <property type="entry name" value="PKS_Beta-ketoAc_synthase_dom"/>
</dbReference>
<gene>
    <name evidence="8" type="ORF">Zmor_018364</name>
</gene>
<dbReference type="SUPFAM" id="SSF53901">
    <property type="entry name" value="Thiolase-like"/>
    <property type="match status" value="1"/>
</dbReference>
<dbReference type="CDD" id="cd05195">
    <property type="entry name" value="enoyl_red"/>
    <property type="match status" value="1"/>
</dbReference>
<accession>A0AA38I9R9</accession>
<dbReference type="InterPro" id="IPR013968">
    <property type="entry name" value="PKS_KR"/>
</dbReference>
<dbReference type="InterPro" id="IPR032821">
    <property type="entry name" value="PKS_assoc"/>
</dbReference>
<dbReference type="Gene3D" id="3.10.129.110">
    <property type="entry name" value="Polyketide synthase dehydratase"/>
    <property type="match status" value="1"/>
</dbReference>
<dbReference type="GO" id="GO:0006633">
    <property type="term" value="P:fatty acid biosynthetic process"/>
    <property type="evidence" value="ECO:0007669"/>
    <property type="project" value="TreeGrafter"/>
</dbReference>
<dbReference type="InterPro" id="IPR006162">
    <property type="entry name" value="Ppantetheine_attach_site"/>
</dbReference>
<dbReference type="Pfam" id="PF13602">
    <property type="entry name" value="ADH_zinc_N_2"/>
    <property type="match status" value="1"/>
</dbReference>
<evidence type="ECO:0000313" key="9">
    <source>
        <dbReference type="Proteomes" id="UP001168821"/>
    </source>
</evidence>
<dbReference type="Pfam" id="PF02801">
    <property type="entry name" value="Ketoacyl-synt_C"/>
    <property type="match status" value="1"/>
</dbReference>
<dbReference type="InterPro" id="IPR050091">
    <property type="entry name" value="PKS_NRPS_Biosynth_Enz"/>
</dbReference>
<dbReference type="SMART" id="SM00829">
    <property type="entry name" value="PKS_ER"/>
    <property type="match status" value="1"/>
</dbReference>
<dbReference type="GO" id="GO:0004312">
    <property type="term" value="F:fatty acid synthase activity"/>
    <property type="evidence" value="ECO:0007669"/>
    <property type="project" value="TreeGrafter"/>
</dbReference>
<dbReference type="InterPro" id="IPR036736">
    <property type="entry name" value="ACP-like_sf"/>
</dbReference>
<feature type="active site" description="Proton donor; for dehydratase activity" evidence="4">
    <location>
        <position position="875"/>
    </location>
</feature>
<dbReference type="Pfam" id="PF21149">
    <property type="entry name" value="FAS_pseudo-KR"/>
    <property type="match status" value="1"/>
</dbReference>
<dbReference type="Pfam" id="PF00550">
    <property type="entry name" value="PP-binding"/>
    <property type="match status" value="1"/>
</dbReference>
<feature type="region of interest" description="N-terminal hotdog fold" evidence="4">
    <location>
        <begin position="690"/>
        <end position="809"/>
    </location>
</feature>
<dbReference type="Gene3D" id="3.40.50.720">
    <property type="entry name" value="NAD(P)-binding Rossmann-like Domain"/>
    <property type="match status" value="1"/>
</dbReference>
<dbReference type="InterPro" id="IPR016039">
    <property type="entry name" value="Thiolase-like"/>
</dbReference>
<dbReference type="Proteomes" id="UP001168821">
    <property type="component" value="Unassembled WGS sequence"/>
</dbReference>
<dbReference type="InterPro" id="IPR001227">
    <property type="entry name" value="Ac_transferase_dom_sf"/>
</dbReference>
<dbReference type="Gene3D" id="3.40.366.10">
    <property type="entry name" value="Malonyl-Coenzyme A Acyl Carrier Protein, domain 2"/>
    <property type="match status" value="1"/>
</dbReference>
<dbReference type="PROSITE" id="PS00012">
    <property type="entry name" value="PHOSPHOPANTETHEINE"/>
    <property type="match status" value="1"/>
</dbReference>
<dbReference type="PROSITE" id="PS52019">
    <property type="entry name" value="PKS_MFAS_DH"/>
    <property type="match status" value="1"/>
</dbReference>
<name>A0AA38I9R9_9CUCU</name>
<evidence type="ECO:0000256" key="2">
    <source>
        <dbReference type="ARBA" id="ARBA00022553"/>
    </source>
</evidence>
<dbReference type="InterPro" id="IPR049900">
    <property type="entry name" value="PKS_mFAS_DH"/>
</dbReference>
<dbReference type="SUPFAM" id="SSF50129">
    <property type="entry name" value="GroES-like"/>
    <property type="match status" value="1"/>
</dbReference>
<dbReference type="GO" id="GO:0016491">
    <property type="term" value="F:oxidoreductase activity"/>
    <property type="evidence" value="ECO:0007669"/>
    <property type="project" value="InterPro"/>
</dbReference>
<evidence type="ECO:0000256" key="4">
    <source>
        <dbReference type="PROSITE-ProRule" id="PRU01363"/>
    </source>
</evidence>
<dbReference type="InterPro" id="IPR057326">
    <property type="entry name" value="KR_dom"/>
</dbReference>
<dbReference type="Pfam" id="PF00109">
    <property type="entry name" value="ketoacyl-synt"/>
    <property type="match status" value="1"/>
</dbReference>
<dbReference type="SUPFAM" id="SSF51735">
    <property type="entry name" value="NAD(P)-binding Rossmann-fold domains"/>
    <property type="match status" value="2"/>
</dbReference>
<dbReference type="InterPro" id="IPR036291">
    <property type="entry name" value="NAD(P)-bd_dom_sf"/>
</dbReference>
<dbReference type="CDD" id="cd00833">
    <property type="entry name" value="PKS"/>
    <property type="match status" value="1"/>
</dbReference>
<evidence type="ECO:0000313" key="8">
    <source>
        <dbReference type="EMBL" id="KAJ3652395.1"/>
    </source>
</evidence>
<sequence>MSGRFPESDNVYEFRDNLFNKKDMVTENDKRWKLDRPDIPKRSAKIKVINKFDAGYFGLHYRQADVMDPALRILMETVIEAVMDAGINPLELKGSKTGVFVSVGWSNVENPTFVKGMEPQKFAVTGCLKSLYAHRLSYNLKLKGPSFTIDSASSSSANALHSAFQSMRCGECENAIVATCNLTLHLGTTIQFARLGVLSPDGVPKSFDQDGNGYVRGEACGCLFLQKYKNTKRIYAKIINVKVNSDGFKTEGLTFPSSKMQEKLMVEMYRESNINLSKLCYVEAHGTGTPAGDPEEVKAIDRALAKKCAQPLLVGSVKSNIGHTEFSSGFCSIIKVLIAMETGFIPPNINLKRIRKGLEGIEQNRMKVVTETTELLDHEAIVGVNNIGFGGNNCHIILQRFKKHKIDDGLPKDDVPRLICVSGRTNEAVLNILNEVSNKNLDEEYVGLLHQLYKINIPNHLYRGYAVVSKRGIKSMTSKLLPARKPHLHVFFGQFVNNFRTLASHLKNFSIFEDIETRINQSLVHYEIKTLKEILESRTKQDDDVLGSICIQLIMVDVMKHLELSPSGVFGDTYGKIVVAYYHNVIQLKEALANVIELLNLKYKELTNENFTKPVKRTILLNISDFPHNDDDILLVENGRVKLLSLLGRLYTEGYLPQVQKLYPQIDFPVSRNTCMISPFLQWNHENSWNTFIFREFESSPAEQKEYNISYLHQEHQFIKGHVVDGRNIFPVTEYLKLVWETFAQSRKLVASHIPVLFENCKFIRTTTVPESGYVKLLISIQRGTGNFEVLEKNSLLVSGRIQVCPNASSRQIDLPHLTSFSGDKLEILEQEQIYGELCQRGYKYSGFFKAIKQCNVDISIGLVKWENNWSAFMDNMIQMKILSSDTRLLYIPVGINKIIIDPLKHVEIAKSQDEQECILPVYLNEDSNMIKSGGIEILGLQLKSIPKKKTELEQVLEKHVFIPNNSFLELEQAVRINTQIILENNLKDNLKAVEIINEQTNRDTEPVLVFVKKALKHFPLVDSDLTISSKVSPNKTPGIKFEPVILTPHSNILLYIGSKLLQQPNTLKQLFTPLTQNGFILTREDVDVKVQDATNDIEILTDYTTPNERIILLRKKEDIFVPKFIEISSNNFEWLPELQKSLNLQQNIITFASNRDPEGILGLINCIRKETNGSSVKCFFMIDDAPEFYPQHPFYSKQISKNLAVNIYKDKSWGTYRNLLLEERPKIKCEHSYAHFKTGGGISSFEWIEGPLPEEVPMKQGQLLISTFYSSVNFKDVLAASGRANLEILQSHSLGQNLFVGFEFSGKDSSGRRIAGMTNTQGISSSVTLDSSLAWKVPDAWTLEDAATVPVVYSAVIYALLVVGDMKPGSSVLIHSATGGIGLAALNVCLHYKCDVYVTVGNQEKRAYLKENYPQIPDNHIGNSRNTSFEQMINRQTRSRGVDFILNSLSEDKRPASIRCLAQRGQLMEFGTYDLANDSALNLLLMEKNATYHGILLDIVVRNFKEMGTKVVKRLIEGIEAGFVKPLPRVVFSAAEIEKSYRYMMAGKHIGKILIKLRNEEEDNVHINQINKLEIMSNPRIHCNHRCTYVIIGGLGKVGLELSDWLIQRGARKLVLNSRSGIQNGYQQRRINIWLNGVEVKISTKNSTSEQGCEDLINQANELGPLDAIFILDGLFENLTEENFDASLARITLYLDRVTRKLCPKLRYFVIFSSLCCGHVNPGKINNNMANSVMERICESRKREGLPAVDIQWRTIGEVNLLGPMQIQNKTFVIDDTLQQHILSRLEMLDVLLNYDYPVVSSTVIAEKHYNSEIMYAVKAVARILGIKDMKTVSQYSTFPELGMDSMVGTEIINLLDKDFGIFVTPADLRYLTFARLSEVEEEKISIIRESVDNKKESTNLMVPKFDSKVDLNKEAPTVLVN</sequence>
<keyword evidence="2" id="KW-0597">Phosphoprotein</keyword>
<dbReference type="PANTHER" id="PTHR43775:SF23">
    <property type="entry name" value="FATTY ACID SYNTHASE 3"/>
    <property type="match status" value="1"/>
</dbReference>
<dbReference type="InterPro" id="IPR020843">
    <property type="entry name" value="ER"/>
</dbReference>
<feature type="region of interest" description="C-terminal hotdog fold" evidence="4">
    <location>
        <begin position="826"/>
        <end position="952"/>
    </location>
</feature>
<feature type="domain" description="Carrier" evidence="5">
    <location>
        <begin position="1809"/>
        <end position="1892"/>
    </location>
</feature>
<evidence type="ECO:0000259" key="6">
    <source>
        <dbReference type="PROSITE" id="PS52004"/>
    </source>
</evidence>
<dbReference type="EMBL" id="JALNTZ010000005">
    <property type="protein sequence ID" value="KAJ3652395.1"/>
    <property type="molecule type" value="Genomic_DNA"/>
</dbReference>
<comment type="caution">
    <text evidence="8">The sequence shown here is derived from an EMBL/GenBank/DDBJ whole genome shotgun (WGS) entry which is preliminary data.</text>
</comment>
<evidence type="ECO:0000256" key="3">
    <source>
        <dbReference type="ARBA" id="ARBA00022679"/>
    </source>
</evidence>
<dbReference type="Pfam" id="PF08659">
    <property type="entry name" value="KR"/>
    <property type="match status" value="1"/>
</dbReference>
<dbReference type="InterPro" id="IPR014031">
    <property type="entry name" value="Ketoacyl_synth_C"/>
</dbReference>
<dbReference type="InterPro" id="IPR049391">
    <property type="entry name" value="FAS_pseudo-KR"/>
</dbReference>
<dbReference type="Gene3D" id="3.40.47.10">
    <property type="match status" value="1"/>
</dbReference>
<organism evidence="8 9">
    <name type="scientific">Zophobas morio</name>
    <dbReference type="NCBI Taxonomy" id="2755281"/>
    <lineage>
        <taxon>Eukaryota</taxon>
        <taxon>Metazoa</taxon>
        <taxon>Ecdysozoa</taxon>
        <taxon>Arthropoda</taxon>
        <taxon>Hexapoda</taxon>
        <taxon>Insecta</taxon>
        <taxon>Pterygota</taxon>
        <taxon>Neoptera</taxon>
        <taxon>Endopterygota</taxon>
        <taxon>Coleoptera</taxon>
        <taxon>Polyphaga</taxon>
        <taxon>Cucujiformia</taxon>
        <taxon>Tenebrionidae</taxon>
        <taxon>Zophobas</taxon>
    </lineage>
</organism>
<dbReference type="SUPFAM" id="SSF47336">
    <property type="entry name" value="ACP-like"/>
    <property type="match status" value="1"/>
</dbReference>
<dbReference type="Pfam" id="PF16197">
    <property type="entry name" value="KAsynt_C_assoc"/>
    <property type="match status" value="1"/>
</dbReference>
<dbReference type="Gene3D" id="1.10.1200.10">
    <property type="entry name" value="ACP-like"/>
    <property type="match status" value="1"/>
</dbReference>
<dbReference type="InterPro" id="IPR042104">
    <property type="entry name" value="PKS_dehydratase_sf"/>
</dbReference>